<proteinExistence type="predicted"/>
<accession>A0A229VVN4</accession>
<feature type="region of interest" description="Disordered" evidence="1">
    <location>
        <begin position="67"/>
        <end position="100"/>
    </location>
</feature>
<comment type="caution">
    <text evidence="3">The sequence shown here is derived from an EMBL/GenBank/DDBJ whole genome shotgun (WGS) entry which is preliminary data.</text>
</comment>
<evidence type="ECO:0000313" key="4">
    <source>
        <dbReference type="Proteomes" id="UP000215433"/>
    </source>
</evidence>
<protein>
    <submittedName>
        <fullName evidence="3">Uncharacterized protein</fullName>
    </submittedName>
</protein>
<gene>
    <name evidence="3" type="ORF">Tam10B_2099</name>
</gene>
<organism evidence="3 4">
    <name type="scientific">Bifidobacterium vansinderenii</name>
    <dbReference type="NCBI Taxonomy" id="1984871"/>
    <lineage>
        <taxon>Bacteria</taxon>
        <taxon>Bacillati</taxon>
        <taxon>Actinomycetota</taxon>
        <taxon>Actinomycetes</taxon>
        <taxon>Bifidobacteriales</taxon>
        <taxon>Bifidobacteriaceae</taxon>
        <taxon>Bifidobacterium</taxon>
    </lineage>
</organism>
<dbReference type="EMBL" id="NEWD01000034">
    <property type="protein sequence ID" value="OXM99676.1"/>
    <property type="molecule type" value="Genomic_DNA"/>
</dbReference>
<keyword evidence="2" id="KW-1133">Transmembrane helix</keyword>
<name>A0A229VVN4_9BIFI</name>
<dbReference type="AlphaFoldDB" id="A0A229VVN4"/>
<feature type="compositionally biased region" description="Basic and acidic residues" evidence="1">
    <location>
        <begin position="86"/>
        <end position="100"/>
    </location>
</feature>
<keyword evidence="2" id="KW-0812">Transmembrane</keyword>
<keyword evidence="2" id="KW-0472">Membrane</keyword>
<keyword evidence="4" id="KW-1185">Reference proteome</keyword>
<reference evidence="3 4" key="1">
    <citation type="submission" date="2017-05" db="EMBL/GenBank/DDBJ databases">
        <title>Bifidobacterium vansinderenii sp. nov.</title>
        <authorList>
            <person name="Lugli G.A."/>
            <person name="Duranti S."/>
            <person name="Mangifesta M."/>
        </authorList>
    </citation>
    <scope>NUCLEOTIDE SEQUENCE [LARGE SCALE GENOMIC DNA]</scope>
    <source>
        <strain evidence="3 4">Tam10B</strain>
    </source>
</reference>
<feature type="transmembrane region" description="Helical" evidence="2">
    <location>
        <begin position="40"/>
        <end position="60"/>
    </location>
</feature>
<evidence type="ECO:0000256" key="1">
    <source>
        <dbReference type="SAM" id="MobiDB-lite"/>
    </source>
</evidence>
<evidence type="ECO:0000256" key="2">
    <source>
        <dbReference type="SAM" id="Phobius"/>
    </source>
</evidence>
<dbReference type="Proteomes" id="UP000215433">
    <property type="component" value="Unassembled WGS sequence"/>
</dbReference>
<evidence type="ECO:0000313" key="3">
    <source>
        <dbReference type="EMBL" id="OXM99676.1"/>
    </source>
</evidence>
<dbReference type="RefSeq" id="WP_093961205.1">
    <property type="nucleotide sequence ID" value="NZ_NEWD01000034.1"/>
</dbReference>
<sequence length="100" mass="10900">MSYPLDNLGDYNKVRDALHAVGGNANVFYAQIEQNAAPKYVGVGILIGGALASLSFWGYSQWQRRQNSSRQVLSSDSPSCENPDDDVPHPAHAHIDTAKE</sequence>